<reference evidence="2" key="1">
    <citation type="submission" date="2015-11" db="EMBL/GenBank/DDBJ databases">
        <title>De novo transcriptome assembly of four potential Pierce s Disease insect vectors from Arizona vineyards.</title>
        <authorList>
            <person name="Tassone E.E."/>
        </authorList>
    </citation>
    <scope>NUCLEOTIDE SEQUENCE</scope>
</reference>
<protein>
    <recommendedName>
        <fullName evidence="1">CRAL/TRIO N-terminal domain-containing protein</fullName>
    </recommendedName>
</protein>
<evidence type="ECO:0000259" key="1">
    <source>
        <dbReference type="SMART" id="SM01100"/>
    </source>
</evidence>
<dbReference type="InterPro" id="IPR036273">
    <property type="entry name" value="CRAL/TRIO_N_dom_sf"/>
</dbReference>
<dbReference type="AlphaFoldDB" id="A0A1B6GKY0"/>
<gene>
    <name evidence="2" type="ORF">g.42285</name>
</gene>
<proteinExistence type="predicted"/>
<dbReference type="SUPFAM" id="SSF46938">
    <property type="entry name" value="CRAL/TRIO N-terminal domain"/>
    <property type="match status" value="1"/>
</dbReference>
<feature type="non-terminal residue" evidence="2">
    <location>
        <position position="1"/>
    </location>
</feature>
<accession>A0A1B6GKY0</accession>
<evidence type="ECO:0000313" key="2">
    <source>
        <dbReference type="EMBL" id="JAS62963.1"/>
    </source>
</evidence>
<dbReference type="SMART" id="SM01100">
    <property type="entry name" value="CRAL_TRIO_N"/>
    <property type="match status" value="1"/>
</dbReference>
<sequence>ETQREQQLQCSQPGYIPHSYLRTKNFIEVVNRMRRRRSGGLVSWGTAVKFLAARKFDVARAVALYEQHEATRQREGLVHFDPTQEPLKSELDTGKFTILPT</sequence>
<dbReference type="EMBL" id="GECZ01006806">
    <property type="protein sequence ID" value="JAS62963.1"/>
    <property type="molecule type" value="Transcribed_RNA"/>
</dbReference>
<feature type="non-terminal residue" evidence="2">
    <location>
        <position position="101"/>
    </location>
</feature>
<feature type="domain" description="CRAL/TRIO N-terminal" evidence="1">
    <location>
        <begin position="43"/>
        <end position="68"/>
    </location>
</feature>
<organism evidence="2">
    <name type="scientific">Cuerna arida</name>
    <dbReference type="NCBI Taxonomy" id="1464854"/>
    <lineage>
        <taxon>Eukaryota</taxon>
        <taxon>Metazoa</taxon>
        <taxon>Ecdysozoa</taxon>
        <taxon>Arthropoda</taxon>
        <taxon>Hexapoda</taxon>
        <taxon>Insecta</taxon>
        <taxon>Pterygota</taxon>
        <taxon>Neoptera</taxon>
        <taxon>Paraneoptera</taxon>
        <taxon>Hemiptera</taxon>
        <taxon>Auchenorrhyncha</taxon>
        <taxon>Membracoidea</taxon>
        <taxon>Cicadellidae</taxon>
        <taxon>Cicadellinae</taxon>
        <taxon>Proconiini</taxon>
        <taxon>Cuerna</taxon>
    </lineage>
</organism>
<name>A0A1B6GKY0_9HEMI</name>
<dbReference type="InterPro" id="IPR011074">
    <property type="entry name" value="CRAL/TRIO_N_dom"/>
</dbReference>